<comment type="cofactor">
    <cofactor evidence="1 8">
        <name>heme</name>
        <dbReference type="ChEBI" id="CHEBI:30413"/>
    </cofactor>
</comment>
<evidence type="ECO:0000313" key="11">
    <source>
        <dbReference type="EMBL" id="KAK4718420.1"/>
    </source>
</evidence>
<evidence type="ECO:0000256" key="6">
    <source>
        <dbReference type="ARBA" id="ARBA00023004"/>
    </source>
</evidence>
<dbReference type="PRINTS" id="PR00385">
    <property type="entry name" value="P450"/>
</dbReference>
<organism evidence="11 12">
    <name type="scientific">Solanum pinnatisectum</name>
    <name type="common">tansyleaf nightshade</name>
    <dbReference type="NCBI Taxonomy" id="50273"/>
    <lineage>
        <taxon>Eukaryota</taxon>
        <taxon>Viridiplantae</taxon>
        <taxon>Streptophyta</taxon>
        <taxon>Embryophyta</taxon>
        <taxon>Tracheophyta</taxon>
        <taxon>Spermatophyta</taxon>
        <taxon>Magnoliopsida</taxon>
        <taxon>eudicotyledons</taxon>
        <taxon>Gunneridae</taxon>
        <taxon>Pentapetalae</taxon>
        <taxon>asterids</taxon>
        <taxon>lamiids</taxon>
        <taxon>Solanales</taxon>
        <taxon>Solanaceae</taxon>
        <taxon>Solanoideae</taxon>
        <taxon>Solaneae</taxon>
        <taxon>Solanum</taxon>
    </lineage>
</organism>
<dbReference type="PANTHER" id="PTHR47950">
    <property type="entry name" value="CYTOCHROME P450, FAMILY 76, SUBFAMILY C, POLYPEPTIDE 5-RELATED"/>
    <property type="match status" value="1"/>
</dbReference>
<keyword evidence="10" id="KW-1133">Transmembrane helix</keyword>
<evidence type="ECO:0000256" key="7">
    <source>
        <dbReference type="ARBA" id="ARBA00023033"/>
    </source>
</evidence>
<keyword evidence="5 9" id="KW-0560">Oxidoreductase</keyword>
<comment type="caution">
    <text evidence="11">The sequence shown here is derived from an EMBL/GenBank/DDBJ whole genome shotgun (WGS) entry which is preliminary data.</text>
</comment>
<dbReference type="GO" id="GO:0005506">
    <property type="term" value="F:iron ion binding"/>
    <property type="evidence" value="ECO:0007669"/>
    <property type="project" value="InterPro"/>
</dbReference>
<dbReference type="PRINTS" id="PR00463">
    <property type="entry name" value="EP450I"/>
</dbReference>
<evidence type="ECO:0000256" key="3">
    <source>
        <dbReference type="ARBA" id="ARBA00022617"/>
    </source>
</evidence>
<feature type="binding site" description="axial binding residue" evidence="8">
    <location>
        <position position="463"/>
    </location>
    <ligand>
        <name>heme</name>
        <dbReference type="ChEBI" id="CHEBI:30413"/>
    </ligand>
    <ligandPart>
        <name>Fe</name>
        <dbReference type="ChEBI" id="CHEBI:18248"/>
    </ligandPart>
</feature>
<sequence length="521" mass="59475">MYPSSLQLQEQNLAAYKSIYREMINYLFTSILLFLVLIITLKYIYSSRKKLPLPPGPFPLPLIGNLLQIGKTRPHASLAKLAQVHGPDFMSIRFGMRLVVVASSPAAAAEVLKTHDRVLSGRYVSRVVRVKGSIVHNLSTAFLEECDDNWKKVRTIYRGALFSTKALESQVSTRENKVMEMIRYLEEIQLNQVIQIREVIFVTVLNILGNLLLSMDLIDFEGRGVGEEMMKYLREFTETGATQELADMFPVLSALCRMNFQRTYKKIMDLFDKTSVVWAGVVQERRKRESQTSMGAVDFVDALVKNGFTDKHINALLIELFGAGTETTIVTSEWMLVELLKNHQCLTKLRNEIANAVGDKDIIIRESDLTNMPYLDACLKETLRLHPPGPLLLPHRAVETCEVMGYRIPKDTQVMVNMWAIARDPKVWDDPSSFKPERFMNSKMDYKGRDFEYIPFGSGRRMCAGEPLASRFVPLVVASLIHKFDWFLPNDMNPDQIDMEEISDLIISKKDPILVIPKLRK</sequence>
<accession>A0AAV9KY86</accession>
<name>A0AAV9KY86_9SOLN</name>
<evidence type="ECO:0000256" key="4">
    <source>
        <dbReference type="ARBA" id="ARBA00022723"/>
    </source>
</evidence>
<dbReference type="PROSITE" id="PS00086">
    <property type="entry name" value="CYTOCHROME_P450"/>
    <property type="match status" value="1"/>
</dbReference>
<dbReference type="EMBL" id="JAWPEI010000008">
    <property type="protein sequence ID" value="KAK4718420.1"/>
    <property type="molecule type" value="Genomic_DNA"/>
</dbReference>
<feature type="transmembrane region" description="Helical" evidence="10">
    <location>
        <begin position="23"/>
        <end position="45"/>
    </location>
</feature>
<dbReference type="InterPro" id="IPR002401">
    <property type="entry name" value="Cyt_P450_E_grp-I"/>
</dbReference>
<comment type="similarity">
    <text evidence="2 9">Belongs to the cytochrome P450 family.</text>
</comment>
<dbReference type="SUPFAM" id="SSF48264">
    <property type="entry name" value="Cytochrome P450"/>
    <property type="match status" value="1"/>
</dbReference>
<keyword evidence="7 9" id="KW-0503">Monooxygenase</keyword>
<evidence type="ECO:0000256" key="2">
    <source>
        <dbReference type="ARBA" id="ARBA00010617"/>
    </source>
</evidence>
<gene>
    <name evidence="11" type="ORF">R3W88_016758</name>
</gene>
<keyword evidence="6 8" id="KW-0408">Iron</keyword>
<dbReference type="GO" id="GO:0020037">
    <property type="term" value="F:heme binding"/>
    <property type="evidence" value="ECO:0007669"/>
    <property type="project" value="InterPro"/>
</dbReference>
<evidence type="ECO:0000256" key="1">
    <source>
        <dbReference type="ARBA" id="ARBA00001971"/>
    </source>
</evidence>
<dbReference type="GO" id="GO:0016705">
    <property type="term" value="F:oxidoreductase activity, acting on paired donors, with incorporation or reduction of molecular oxygen"/>
    <property type="evidence" value="ECO:0007669"/>
    <property type="project" value="InterPro"/>
</dbReference>
<evidence type="ECO:0000256" key="5">
    <source>
        <dbReference type="ARBA" id="ARBA00023002"/>
    </source>
</evidence>
<keyword evidence="10" id="KW-0812">Transmembrane</keyword>
<dbReference type="Proteomes" id="UP001311915">
    <property type="component" value="Unassembled WGS sequence"/>
</dbReference>
<keyword evidence="4 8" id="KW-0479">Metal-binding</keyword>
<dbReference type="GO" id="GO:0004497">
    <property type="term" value="F:monooxygenase activity"/>
    <property type="evidence" value="ECO:0007669"/>
    <property type="project" value="UniProtKB-KW"/>
</dbReference>
<dbReference type="AlphaFoldDB" id="A0AAV9KY86"/>
<dbReference type="PANTHER" id="PTHR47950:SF49">
    <property type="entry name" value="CYTOCHROME P450"/>
    <property type="match status" value="1"/>
</dbReference>
<dbReference type="InterPro" id="IPR017972">
    <property type="entry name" value="Cyt_P450_CS"/>
</dbReference>
<evidence type="ECO:0000313" key="12">
    <source>
        <dbReference type="Proteomes" id="UP001311915"/>
    </source>
</evidence>
<keyword evidence="3 8" id="KW-0349">Heme</keyword>
<protein>
    <submittedName>
        <fullName evidence="11">Uncharacterized protein</fullName>
    </submittedName>
</protein>
<dbReference type="InterPro" id="IPR001128">
    <property type="entry name" value="Cyt_P450"/>
</dbReference>
<keyword evidence="10" id="KW-0472">Membrane</keyword>
<evidence type="ECO:0000256" key="9">
    <source>
        <dbReference type="RuleBase" id="RU000461"/>
    </source>
</evidence>
<reference evidence="11 12" key="1">
    <citation type="submission" date="2023-10" db="EMBL/GenBank/DDBJ databases">
        <title>Genome-Wide Identification Analysis in wild type Solanum Pinnatisectum Reveals Some Genes Defensing Phytophthora Infestans.</title>
        <authorList>
            <person name="Sun C."/>
        </authorList>
    </citation>
    <scope>NUCLEOTIDE SEQUENCE [LARGE SCALE GENOMIC DNA]</scope>
    <source>
        <strain evidence="11">LQN</strain>
        <tissue evidence="11">Leaf</tissue>
    </source>
</reference>
<evidence type="ECO:0000256" key="10">
    <source>
        <dbReference type="SAM" id="Phobius"/>
    </source>
</evidence>
<dbReference type="Pfam" id="PF00067">
    <property type="entry name" value="p450"/>
    <property type="match status" value="1"/>
</dbReference>
<evidence type="ECO:0000256" key="8">
    <source>
        <dbReference type="PIRSR" id="PIRSR602401-1"/>
    </source>
</evidence>
<proteinExistence type="inferred from homology"/>
<dbReference type="InterPro" id="IPR036396">
    <property type="entry name" value="Cyt_P450_sf"/>
</dbReference>
<dbReference type="FunFam" id="1.10.630.10:FF:000126">
    <property type="entry name" value="Predicted protein"/>
    <property type="match status" value="1"/>
</dbReference>
<dbReference type="Gene3D" id="1.10.630.10">
    <property type="entry name" value="Cytochrome P450"/>
    <property type="match status" value="1"/>
</dbReference>
<keyword evidence="12" id="KW-1185">Reference proteome</keyword>